<gene>
    <name evidence="1" type="ORF">A6X21_10805</name>
</gene>
<dbReference type="AlphaFoldDB" id="A0A1C3E730"/>
<evidence type="ECO:0000313" key="1">
    <source>
        <dbReference type="EMBL" id="ODA28969.1"/>
    </source>
</evidence>
<dbReference type="RefSeq" id="WP_068850829.1">
    <property type="nucleotide sequence ID" value="NZ_LYDR01000150.1"/>
</dbReference>
<evidence type="ECO:0000313" key="2">
    <source>
        <dbReference type="Proteomes" id="UP000094828"/>
    </source>
</evidence>
<keyword evidence="2" id="KW-1185">Reference proteome</keyword>
<organism evidence="1 2">
    <name type="scientific">Planctopirus hydrillae</name>
    <dbReference type="NCBI Taxonomy" id="1841610"/>
    <lineage>
        <taxon>Bacteria</taxon>
        <taxon>Pseudomonadati</taxon>
        <taxon>Planctomycetota</taxon>
        <taxon>Planctomycetia</taxon>
        <taxon>Planctomycetales</taxon>
        <taxon>Planctomycetaceae</taxon>
        <taxon>Planctopirus</taxon>
    </lineage>
</organism>
<proteinExistence type="predicted"/>
<protein>
    <submittedName>
        <fullName evidence="1">Uncharacterized protein</fullName>
    </submittedName>
</protein>
<accession>A0A1C3E730</accession>
<dbReference type="Proteomes" id="UP000094828">
    <property type="component" value="Unassembled WGS sequence"/>
</dbReference>
<reference evidence="1 2" key="1">
    <citation type="submission" date="2016-05" db="EMBL/GenBank/DDBJ databases">
        <title>Genomic and physiological characterization of Planctopirus sp. isolated from fresh water lake.</title>
        <authorList>
            <person name="Subhash Y."/>
            <person name="Ramana C."/>
        </authorList>
    </citation>
    <scope>NUCLEOTIDE SEQUENCE [LARGE SCALE GENOMIC DNA]</scope>
    <source>
        <strain evidence="1 2">JC280</strain>
    </source>
</reference>
<name>A0A1C3E730_9PLAN</name>
<dbReference type="EMBL" id="LYDR01000150">
    <property type="protein sequence ID" value="ODA28969.1"/>
    <property type="molecule type" value="Genomic_DNA"/>
</dbReference>
<sequence>MIFPPEGVGSDTDPVEVLWDSPAEALQGQTVGKATLDKNILLLEVEQESYLSTGQIRIALHDVGQHLWQEDPFHIEPDWYSTARDKPAA</sequence>
<comment type="caution">
    <text evidence="1">The sequence shown here is derived from an EMBL/GenBank/DDBJ whole genome shotgun (WGS) entry which is preliminary data.</text>
</comment>